<dbReference type="AlphaFoldDB" id="A0AA36IH96"/>
<comment type="caution">
    <text evidence="2">The sequence shown here is derived from an EMBL/GenBank/DDBJ whole genome shotgun (WGS) entry which is preliminary data.</text>
</comment>
<reference evidence="2" key="1">
    <citation type="submission" date="2023-08" db="EMBL/GenBank/DDBJ databases">
        <authorList>
            <person name="Chen Y."/>
            <person name="Shah S."/>
            <person name="Dougan E. K."/>
            <person name="Thang M."/>
            <person name="Chan C."/>
        </authorList>
    </citation>
    <scope>NUCLEOTIDE SEQUENCE</scope>
</reference>
<name>A0AA36IH96_9DINO</name>
<organism evidence="2 3">
    <name type="scientific">Effrenium voratum</name>
    <dbReference type="NCBI Taxonomy" id="2562239"/>
    <lineage>
        <taxon>Eukaryota</taxon>
        <taxon>Sar</taxon>
        <taxon>Alveolata</taxon>
        <taxon>Dinophyceae</taxon>
        <taxon>Suessiales</taxon>
        <taxon>Symbiodiniaceae</taxon>
        <taxon>Effrenium</taxon>
    </lineage>
</organism>
<gene>
    <name evidence="2" type="ORF">EVOR1521_LOCUS12916</name>
</gene>
<protein>
    <submittedName>
        <fullName evidence="2">Uncharacterized protein</fullName>
    </submittedName>
</protein>
<feature type="region of interest" description="Disordered" evidence="1">
    <location>
        <begin position="141"/>
        <end position="173"/>
    </location>
</feature>
<dbReference type="Proteomes" id="UP001178507">
    <property type="component" value="Unassembled WGS sequence"/>
</dbReference>
<evidence type="ECO:0000313" key="2">
    <source>
        <dbReference type="EMBL" id="CAJ1386682.1"/>
    </source>
</evidence>
<proteinExistence type="predicted"/>
<evidence type="ECO:0000256" key="1">
    <source>
        <dbReference type="SAM" id="MobiDB-lite"/>
    </source>
</evidence>
<keyword evidence="3" id="KW-1185">Reference proteome</keyword>
<dbReference type="EMBL" id="CAUJNA010001402">
    <property type="protein sequence ID" value="CAJ1386682.1"/>
    <property type="molecule type" value="Genomic_DNA"/>
</dbReference>
<accession>A0AA36IH96</accession>
<sequence length="366" mass="40047">MPVIFPMAVPDEGTFEWLDDFLSKHPRYVELSDRAIGDWAEQSGVARNKTYTWKHSNDKPDLQTGLPLLDDFSARKILGVVAPTQPRNYVVMEIKSNLLKDERSHFIKRFKRPGFKVVAQVMMGEPPAEFKAAVHKTHLEEKQKKLDEEWEQRKAEKERERAAEEARRQADADADARAKAEATAAAEAVRAQLMAQGSLHEMAVTQPAAPSVETVGEAPPSVEAAVAASSAPAGEGKPDVVMTEVKEEKVEPVPEEPRPVATLTEEEQKVWFKAKAAPDLTSWTLGGLLAAIQREGRRPVCWLPAPTQGQLVPGPAGASEELAELALTPAGPDSQDRAAGIDAWHCAQPQQASLLVERKGAAVKAW</sequence>
<evidence type="ECO:0000313" key="3">
    <source>
        <dbReference type="Proteomes" id="UP001178507"/>
    </source>
</evidence>